<name>A0A7H0F5S7_9CYAN</name>
<accession>A0A7H0F5S7</accession>
<proteinExistence type="predicted"/>
<evidence type="ECO:0000313" key="1">
    <source>
        <dbReference type="EMBL" id="QNP31393.1"/>
    </source>
</evidence>
<evidence type="ECO:0000313" key="2">
    <source>
        <dbReference type="Proteomes" id="UP000516013"/>
    </source>
</evidence>
<sequence>MSRLTDKNYRAQYRPLLGSEISLEKEGETNERRLRSAIALYWVQKFPLRRLGSLMDGDYPKQ</sequence>
<keyword evidence="2" id="KW-1185">Reference proteome</keyword>
<gene>
    <name evidence="1" type="ORF">IAR63_17505</name>
</gene>
<organism evidence="1 2">
    <name type="scientific">Cylindrospermopsis curvispora GIHE-G1</name>
    <dbReference type="NCBI Taxonomy" id="2666332"/>
    <lineage>
        <taxon>Bacteria</taxon>
        <taxon>Bacillati</taxon>
        <taxon>Cyanobacteriota</taxon>
        <taxon>Cyanophyceae</taxon>
        <taxon>Nostocales</taxon>
        <taxon>Aphanizomenonaceae</taxon>
        <taxon>Cylindrospermopsis</taxon>
    </lineage>
</organism>
<dbReference type="EMBL" id="CP060823">
    <property type="protein sequence ID" value="QNP31393.1"/>
    <property type="molecule type" value="Genomic_DNA"/>
</dbReference>
<keyword evidence="1" id="KW-0614">Plasmid</keyword>
<dbReference type="Proteomes" id="UP000516013">
    <property type="component" value="Plasmid p-r.curvispora1"/>
</dbReference>
<dbReference type="AlphaFoldDB" id="A0A7H0F5S7"/>
<geneLocation type="plasmid" evidence="1 2">
    <name>p-r.curvispora1</name>
</geneLocation>
<dbReference type="KEGG" id="ccur:IAR63_17505"/>
<protein>
    <submittedName>
        <fullName evidence="1">Uncharacterized protein</fullName>
    </submittedName>
</protein>
<reference evidence="1 2" key="1">
    <citation type="submission" date="2020-08" db="EMBL/GenBank/DDBJ databases">
        <title>Complete genome sequence of Raphidiopsis curvispora isolated from drinking water reservoir in South Korea.</title>
        <authorList>
            <person name="Jeong J."/>
        </authorList>
    </citation>
    <scope>NUCLEOTIDE SEQUENCE [LARGE SCALE GENOMIC DNA]</scope>
    <source>
        <strain evidence="1 2">GIHE-G1</strain>
        <plasmid evidence="1 2">p-r.curvispora1</plasmid>
    </source>
</reference>
<dbReference type="RefSeq" id="WP_187707564.1">
    <property type="nucleotide sequence ID" value="NZ_CP060823.1"/>
</dbReference>